<keyword evidence="1" id="KW-0472">Membrane</keyword>
<keyword evidence="1" id="KW-0812">Transmembrane</keyword>
<keyword evidence="1" id="KW-1133">Transmembrane helix</keyword>
<feature type="transmembrane region" description="Helical" evidence="1">
    <location>
        <begin position="43"/>
        <end position="60"/>
    </location>
</feature>
<dbReference type="InterPro" id="IPR007354">
    <property type="entry name" value="CruF-like"/>
</dbReference>
<protein>
    <recommendedName>
        <fullName evidence="4">Carotenoid biosynthesis protein</fullName>
    </recommendedName>
</protein>
<sequence>MLPFPGIPYGPAPAWVFPAFELSSYAMLALCLAHAIRRGRIGSLSYIFGGLGFGLLLEYLEVRSHSYTYGHFGIMLGHAPFNIPLCIGCDWAVIMYVSRIFSDALRLPWQAAAALDTLLALNVDLSLDVVAYRLHMWHWNWPPQYNALTTQWFGIPYGNFVGWITVVFGYSFFSRWFERLIVRHDHTQHHRIAAWQFPLVAALSLIASQLVLTFNEVLLYPFVARHLSITSPRRFSLFAALLLITAVTGWARRPRPRRTIPSLATFAPVYFHLFFLMLFFAFGFYRESRWMTAVSCSNGALGILLHLLPFTKSSAKAREAIQGSSTEPASA</sequence>
<dbReference type="Pfam" id="PF04240">
    <property type="entry name" value="Caroten_synth"/>
    <property type="match status" value="1"/>
</dbReference>
<evidence type="ECO:0000313" key="3">
    <source>
        <dbReference type="Proteomes" id="UP000236728"/>
    </source>
</evidence>
<name>A0A1H5X072_9BACT</name>
<feature type="transmembrane region" description="Helical" evidence="1">
    <location>
        <begin position="194"/>
        <end position="214"/>
    </location>
</feature>
<evidence type="ECO:0000256" key="1">
    <source>
        <dbReference type="SAM" id="Phobius"/>
    </source>
</evidence>
<feature type="transmembrane region" description="Helical" evidence="1">
    <location>
        <begin position="152"/>
        <end position="173"/>
    </location>
</feature>
<dbReference type="AlphaFoldDB" id="A0A1H5X072"/>
<dbReference type="Proteomes" id="UP000236728">
    <property type="component" value="Unassembled WGS sequence"/>
</dbReference>
<proteinExistence type="predicted"/>
<evidence type="ECO:0008006" key="4">
    <source>
        <dbReference type="Google" id="ProtNLM"/>
    </source>
</evidence>
<organism evidence="2 3">
    <name type="scientific">Bryocella elongata</name>
    <dbReference type="NCBI Taxonomy" id="863522"/>
    <lineage>
        <taxon>Bacteria</taxon>
        <taxon>Pseudomonadati</taxon>
        <taxon>Acidobacteriota</taxon>
        <taxon>Terriglobia</taxon>
        <taxon>Terriglobales</taxon>
        <taxon>Acidobacteriaceae</taxon>
        <taxon>Bryocella</taxon>
    </lineage>
</organism>
<gene>
    <name evidence="2" type="ORF">SAMN05421819_1819</name>
</gene>
<keyword evidence="3" id="KW-1185">Reference proteome</keyword>
<evidence type="ECO:0000313" key="2">
    <source>
        <dbReference type="EMBL" id="SEG05141.1"/>
    </source>
</evidence>
<accession>A0A1H5X072</accession>
<feature type="transmembrane region" description="Helical" evidence="1">
    <location>
        <begin position="234"/>
        <end position="251"/>
    </location>
</feature>
<reference evidence="2 3" key="1">
    <citation type="submission" date="2016-10" db="EMBL/GenBank/DDBJ databases">
        <authorList>
            <person name="de Groot N.N."/>
        </authorList>
    </citation>
    <scope>NUCLEOTIDE SEQUENCE [LARGE SCALE GENOMIC DNA]</scope>
    <source>
        <strain evidence="2 3">DSM 22489</strain>
    </source>
</reference>
<feature type="transmembrane region" description="Helical" evidence="1">
    <location>
        <begin position="12"/>
        <end position="36"/>
    </location>
</feature>
<dbReference type="EMBL" id="FNVA01000002">
    <property type="protein sequence ID" value="SEG05141.1"/>
    <property type="molecule type" value="Genomic_DNA"/>
</dbReference>
<feature type="transmembrane region" description="Helical" evidence="1">
    <location>
        <begin position="72"/>
        <end position="97"/>
    </location>
</feature>
<feature type="transmembrane region" description="Helical" evidence="1">
    <location>
        <begin position="263"/>
        <end position="284"/>
    </location>
</feature>